<sequence>MMGTRKIGSHLNFVHNDEIWKDHVRHELQSLRKWPEQWGLMTREYTRLNRRLIGDRVTPEAGDSVYSTRCPSVDERDPGRSPCSSSSRRSTPWFSSTRLPSILGGRSTSTPLAVRPSGAGGASGTPRLPAISTGATSAELPAASTGPFPLTTAGEIGWQSHRPGGNKLEIYGRYAPNARGQHGILKLLNWPQQSIM</sequence>
<organism evidence="2 3">
    <name type="scientific">Patiria miniata</name>
    <name type="common">Bat star</name>
    <name type="synonym">Asterina miniata</name>
    <dbReference type="NCBI Taxonomy" id="46514"/>
    <lineage>
        <taxon>Eukaryota</taxon>
        <taxon>Metazoa</taxon>
        <taxon>Echinodermata</taxon>
        <taxon>Eleutherozoa</taxon>
        <taxon>Asterozoa</taxon>
        <taxon>Asteroidea</taxon>
        <taxon>Valvatacea</taxon>
        <taxon>Valvatida</taxon>
        <taxon>Asterinidae</taxon>
        <taxon>Patiria</taxon>
    </lineage>
</organism>
<proteinExistence type="predicted"/>
<dbReference type="OrthoDB" id="10031946at2759"/>
<protein>
    <submittedName>
        <fullName evidence="2">Uncharacterized protein</fullName>
    </submittedName>
</protein>
<dbReference type="AlphaFoldDB" id="A0A914BHQ5"/>
<accession>A0A914BHQ5</accession>
<evidence type="ECO:0000313" key="2">
    <source>
        <dbReference type="EnsemblMetazoa" id="XP_038075808.1"/>
    </source>
</evidence>
<evidence type="ECO:0000256" key="1">
    <source>
        <dbReference type="SAM" id="MobiDB-lite"/>
    </source>
</evidence>
<dbReference type="PANTHER" id="PTHR31909:SF3">
    <property type="entry name" value="SIMILAR TO PROTEIN C20ORF85 HOMOLOG"/>
    <property type="match status" value="1"/>
</dbReference>
<feature type="compositionally biased region" description="Low complexity" evidence="1">
    <location>
        <begin position="80"/>
        <end position="98"/>
    </location>
</feature>
<dbReference type="RefSeq" id="XP_038075808.1">
    <property type="nucleotide sequence ID" value="XM_038219880.1"/>
</dbReference>
<dbReference type="Pfam" id="PF14945">
    <property type="entry name" value="LLC1"/>
    <property type="match status" value="2"/>
</dbReference>
<keyword evidence="3" id="KW-1185">Reference proteome</keyword>
<dbReference type="InterPro" id="IPR020339">
    <property type="entry name" value="C20orf85-like"/>
</dbReference>
<dbReference type="EnsemblMetazoa" id="XM_038219880.1">
    <property type="protein sequence ID" value="XP_038075808.1"/>
    <property type="gene ID" value="LOC119743471"/>
</dbReference>
<name>A0A914BHQ5_PATMI</name>
<evidence type="ECO:0000313" key="3">
    <source>
        <dbReference type="Proteomes" id="UP000887568"/>
    </source>
</evidence>
<dbReference type="PANTHER" id="PTHR31909">
    <property type="entry name" value="CHROMOSOME 20 ORF85 FAMILY MEMBER"/>
    <property type="match status" value="1"/>
</dbReference>
<dbReference type="Proteomes" id="UP000887568">
    <property type="component" value="Unplaced"/>
</dbReference>
<feature type="region of interest" description="Disordered" evidence="1">
    <location>
        <begin position="60"/>
        <end position="132"/>
    </location>
</feature>
<reference evidence="2" key="1">
    <citation type="submission" date="2022-11" db="UniProtKB">
        <authorList>
            <consortium name="EnsemblMetazoa"/>
        </authorList>
    </citation>
    <scope>IDENTIFICATION</scope>
</reference>
<dbReference type="GeneID" id="119743471"/>
<dbReference type="OMA" id="WKDHVRH"/>